<keyword evidence="4 6" id="KW-0274">FAD</keyword>
<comment type="caution">
    <text evidence="10">The sequence shown here is derived from an EMBL/GenBank/DDBJ whole genome shotgun (WGS) entry which is preliminary data.</text>
</comment>
<feature type="domain" description="Acyl-CoA oxidase/dehydrogenase middle" evidence="8">
    <location>
        <begin position="125"/>
        <end position="223"/>
    </location>
</feature>
<evidence type="ECO:0000259" key="8">
    <source>
        <dbReference type="Pfam" id="PF02770"/>
    </source>
</evidence>
<evidence type="ECO:0000259" key="9">
    <source>
        <dbReference type="Pfam" id="PF02771"/>
    </source>
</evidence>
<dbReference type="Pfam" id="PF02771">
    <property type="entry name" value="Acyl-CoA_dh_N"/>
    <property type="match status" value="1"/>
</dbReference>
<dbReference type="Gene3D" id="1.20.140.10">
    <property type="entry name" value="Butyryl-CoA Dehydrogenase, subunit A, domain 3"/>
    <property type="match status" value="1"/>
</dbReference>
<dbReference type="Proteomes" id="UP001597237">
    <property type="component" value="Unassembled WGS sequence"/>
</dbReference>
<evidence type="ECO:0000256" key="4">
    <source>
        <dbReference type="ARBA" id="ARBA00022827"/>
    </source>
</evidence>
<dbReference type="InterPro" id="IPR006091">
    <property type="entry name" value="Acyl-CoA_Oxase/DH_mid-dom"/>
</dbReference>
<dbReference type="InterPro" id="IPR046373">
    <property type="entry name" value="Acyl-CoA_Oxase/DH_mid-dom_sf"/>
</dbReference>
<evidence type="ECO:0000313" key="11">
    <source>
        <dbReference type="Proteomes" id="UP001597237"/>
    </source>
</evidence>
<dbReference type="InterPro" id="IPR052161">
    <property type="entry name" value="Mycobact_Acyl-CoA_DH"/>
</dbReference>
<sequence length="400" mass="44286">MNLDYSAEDLAFRDEVRAFIAENYPADLRRKQDAREPLTKEDQLSWHKVLAKKGWVAPGWPKELGGTGWTPTQKYIWNEELARADCLPTLPFGLSMLAPVIYTFGTDEQKKRFLPGIYNGDVWWCQGYSEPGAGSDLASLKTRAERVTGDDGKEYYIVNGQKTWTTLGQYADWGFFLVRTDPNAKPQSGISFLLIDMKSPGVTVRPIITLEGGHEVNDVFLDNVKVPVDQRIFHENQGWTCAKALLAHERSGIAGVARSKRGLEKLRTVAATERGDHGGALIEDAFFRRKLAELEIDLTALEFTELRTLAGESSGKGPGPESSILKIKGTEIQQRLNELALEAAGHYGAPYLREDGANMGVGPDYARGVAGEYFNGRKTSIYGGSNEIQRNIIAKMVLGL</sequence>
<feature type="domain" description="Acyl-CoA dehydrogenase/oxidase C-terminal" evidence="7">
    <location>
        <begin position="236"/>
        <end position="397"/>
    </location>
</feature>
<evidence type="ECO:0000313" key="10">
    <source>
        <dbReference type="EMBL" id="MFD1785854.1"/>
    </source>
</evidence>
<keyword evidence="3 6" id="KW-0285">Flavoprotein</keyword>
<dbReference type="InterPro" id="IPR036250">
    <property type="entry name" value="AcylCo_DH-like_C"/>
</dbReference>
<evidence type="ECO:0000256" key="6">
    <source>
        <dbReference type="RuleBase" id="RU362125"/>
    </source>
</evidence>
<dbReference type="Gene3D" id="2.40.110.10">
    <property type="entry name" value="Butyryl-CoA Dehydrogenase, subunit A, domain 2"/>
    <property type="match status" value="1"/>
</dbReference>
<dbReference type="InterPro" id="IPR009075">
    <property type="entry name" value="AcylCo_DH/oxidase_C"/>
</dbReference>
<gene>
    <name evidence="10" type="ORF">ACFSC0_20850</name>
</gene>
<dbReference type="SUPFAM" id="SSF47203">
    <property type="entry name" value="Acyl-CoA dehydrogenase C-terminal domain-like"/>
    <property type="match status" value="1"/>
</dbReference>
<dbReference type="InterPro" id="IPR013786">
    <property type="entry name" value="AcylCoA_DH/ox_N"/>
</dbReference>
<comment type="cofactor">
    <cofactor evidence="1 6">
        <name>FAD</name>
        <dbReference type="ChEBI" id="CHEBI:57692"/>
    </cofactor>
</comment>
<protein>
    <submittedName>
        <fullName evidence="10">Acyl-CoA dehydrogenase family protein</fullName>
    </submittedName>
</protein>
<comment type="similarity">
    <text evidence="2 6">Belongs to the acyl-CoA dehydrogenase family.</text>
</comment>
<dbReference type="EMBL" id="JBHUEY010000012">
    <property type="protein sequence ID" value="MFD1785854.1"/>
    <property type="molecule type" value="Genomic_DNA"/>
</dbReference>
<evidence type="ECO:0000256" key="2">
    <source>
        <dbReference type="ARBA" id="ARBA00009347"/>
    </source>
</evidence>
<evidence type="ECO:0000259" key="7">
    <source>
        <dbReference type="Pfam" id="PF00441"/>
    </source>
</evidence>
<dbReference type="SUPFAM" id="SSF56645">
    <property type="entry name" value="Acyl-CoA dehydrogenase NM domain-like"/>
    <property type="match status" value="1"/>
</dbReference>
<keyword evidence="5 6" id="KW-0560">Oxidoreductase</keyword>
<dbReference type="RefSeq" id="WP_377283431.1">
    <property type="nucleotide sequence ID" value="NZ_JBHRSI010000009.1"/>
</dbReference>
<evidence type="ECO:0000256" key="3">
    <source>
        <dbReference type="ARBA" id="ARBA00022630"/>
    </source>
</evidence>
<dbReference type="Pfam" id="PF02770">
    <property type="entry name" value="Acyl-CoA_dh_M"/>
    <property type="match status" value="1"/>
</dbReference>
<dbReference type="Pfam" id="PF00441">
    <property type="entry name" value="Acyl-CoA_dh_1"/>
    <property type="match status" value="1"/>
</dbReference>
<proteinExistence type="inferred from homology"/>
<keyword evidence="11" id="KW-1185">Reference proteome</keyword>
<accession>A0ABW4N758</accession>
<name>A0ABW4N758_9CAUL</name>
<evidence type="ECO:0000256" key="5">
    <source>
        <dbReference type="ARBA" id="ARBA00023002"/>
    </source>
</evidence>
<dbReference type="InterPro" id="IPR009100">
    <property type="entry name" value="AcylCoA_DH/oxidase_NM_dom_sf"/>
</dbReference>
<dbReference type="Gene3D" id="1.10.540.10">
    <property type="entry name" value="Acyl-CoA dehydrogenase/oxidase, N-terminal domain"/>
    <property type="match status" value="1"/>
</dbReference>
<feature type="domain" description="Acyl-CoA dehydrogenase/oxidase N-terminal" evidence="9">
    <location>
        <begin position="7"/>
        <end position="121"/>
    </location>
</feature>
<dbReference type="PANTHER" id="PTHR43292:SF3">
    <property type="entry name" value="ACYL-COA DEHYDROGENASE FADE29"/>
    <property type="match status" value="1"/>
</dbReference>
<reference evidence="11" key="1">
    <citation type="journal article" date="2019" name="Int. J. Syst. Evol. Microbiol.">
        <title>The Global Catalogue of Microorganisms (GCM) 10K type strain sequencing project: providing services to taxonomists for standard genome sequencing and annotation.</title>
        <authorList>
            <consortium name="The Broad Institute Genomics Platform"/>
            <consortium name="The Broad Institute Genome Sequencing Center for Infectious Disease"/>
            <person name="Wu L."/>
            <person name="Ma J."/>
        </authorList>
    </citation>
    <scope>NUCLEOTIDE SEQUENCE [LARGE SCALE GENOMIC DNA]</scope>
    <source>
        <strain evidence="11">DFY28</strain>
    </source>
</reference>
<organism evidence="10 11">
    <name type="scientific">Phenylobacterium terrae</name>
    <dbReference type="NCBI Taxonomy" id="2665495"/>
    <lineage>
        <taxon>Bacteria</taxon>
        <taxon>Pseudomonadati</taxon>
        <taxon>Pseudomonadota</taxon>
        <taxon>Alphaproteobacteria</taxon>
        <taxon>Caulobacterales</taxon>
        <taxon>Caulobacteraceae</taxon>
        <taxon>Phenylobacterium</taxon>
    </lineage>
</organism>
<dbReference type="PANTHER" id="PTHR43292">
    <property type="entry name" value="ACYL-COA DEHYDROGENASE"/>
    <property type="match status" value="1"/>
</dbReference>
<dbReference type="InterPro" id="IPR037069">
    <property type="entry name" value="AcylCoA_DH/ox_N_sf"/>
</dbReference>
<evidence type="ECO:0000256" key="1">
    <source>
        <dbReference type="ARBA" id="ARBA00001974"/>
    </source>
</evidence>